<protein>
    <recommendedName>
        <fullName evidence="4">Polyhydroxyalkanoate synthesis regulator phasin</fullName>
    </recommendedName>
</protein>
<evidence type="ECO:0000313" key="3">
    <source>
        <dbReference type="Proteomes" id="UP000001661"/>
    </source>
</evidence>
<dbReference type="NCBIfam" id="NF047773">
    <property type="entry name" value="phas_rel_Lepto"/>
    <property type="match status" value="1"/>
</dbReference>
<dbReference type="HOGENOM" id="CLU_131526_3_1_9"/>
<dbReference type="RefSeq" id="WP_013277698.1">
    <property type="nucleotide sequence ID" value="NC_014378.1"/>
</dbReference>
<organism evidence="2 3">
    <name type="scientific">Acetohalobium arabaticum (strain ATCC 49924 / DSM 5501 / Z-7288)</name>
    <dbReference type="NCBI Taxonomy" id="574087"/>
    <lineage>
        <taxon>Bacteria</taxon>
        <taxon>Bacillati</taxon>
        <taxon>Bacillota</taxon>
        <taxon>Clostridia</taxon>
        <taxon>Halanaerobiales</taxon>
        <taxon>Halobacteroidaceae</taxon>
        <taxon>Acetohalobium</taxon>
    </lineage>
</organism>
<dbReference type="eggNOG" id="COG3937">
    <property type="taxonomic scope" value="Bacteria"/>
</dbReference>
<dbReference type="Proteomes" id="UP000001661">
    <property type="component" value="Chromosome"/>
</dbReference>
<accession>D9QVJ3</accession>
<dbReference type="STRING" id="574087.Acear_0712"/>
<feature type="coiled-coil region" evidence="1">
    <location>
        <begin position="31"/>
        <end position="116"/>
    </location>
</feature>
<dbReference type="InterPro" id="IPR008769">
    <property type="entry name" value="PhaF_PhaI"/>
</dbReference>
<dbReference type="EMBL" id="CP002105">
    <property type="protein sequence ID" value="ADL12252.1"/>
    <property type="molecule type" value="Genomic_DNA"/>
</dbReference>
<evidence type="ECO:0000313" key="2">
    <source>
        <dbReference type="EMBL" id="ADL12252.1"/>
    </source>
</evidence>
<sequence length="124" mass="14284">MFELFKKTMVTGLGAMLFTKEKAEELVNELVEQGRINRQEAEEIIEDLVAEIEKESNETKNRMKQELRGLLDKMGLKNDEEITKLKGEIKDLELELEALKEEVEELKANKDSGKENAITEIDDE</sequence>
<dbReference type="AlphaFoldDB" id="D9QVJ3"/>
<keyword evidence="3" id="KW-1185">Reference proteome</keyword>
<reference evidence="2 3" key="1">
    <citation type="journal article" date="2010" name="Stand. Genomic Sci.">
        <title>Complete genome sequence of Acetohalobium arabaticum type strain (Z-7288).</title>
        <authorList>
            <person name="Sikorski J."/>
            <person name="Lapidus A."/>
            <person name="Chertkov O."/>
            <person name="Lucas S."/>
            <person name="Copeland A."/>
            <person name="Glavina Del Rio T."/>
            <person name="Nolan M."/>
            <person name="Tice H."/>
            <person name="Cheng J.F."/>
            <person name="Han C."/>
            <person name="Brambilla E."/>
            <person name="Pitluck S."/>
            <person name="Liolios K."/>
            <person name="Ivanova N."/>
            <person name="Mavromatis K."/>
            <person name="Mikhailova N."/>
            <person name="Pati A."/>
            <person name="Bruce D."/>
            <person name="Detter C."/>
            <person name="Tapia R."/>
            <person name="Goodwin L."/>
            <person name="Chen A."/>
            <person name="Palaniappan K."/>
            <person name="Land M."/>
            <person name="Hauser L."/>
            <person name="Chang Y.J."/>
            <person name="Jeffries C.D."/>
            <person name="Rohde M."/>
            <person name="Goker M."/>
            <person name="Spring S."/>
            <person name="Woyke T."/>
            <person name="Bristow J."/>
            <person name="Eisen J.A."/>
            <person name="Markowitz V."/>
            <person name="Hugenholtz P."/>
            <person name="Kyrpides N.C."/>
            <person name="Klenk H.P."/>
        </authorList>
    </citation>
    <scope>NUCLEOTIDE SEQUENCE [LARGE SCALE GENOMIC DNA]</scope>
    <source>
        <strain evidence="3">ATCC 49924 / DSM 5501 / Z-7288</strain>
    </source>
</reference>
<name>D9QVJ3_ACEAZ</name>
<evidence type="ECO:0008006" key="4">
    <source>
        <dbReference type="Google" id="ProtNLM"/>
    </source>
</evidence>
<keyword evidence="1" id="KW-0175">Coiled coil</keyword>
<proteinExistence type="predicted"/>
<gene>
    <name evidence="2" type="ordered locus">Acear_0712</name>
</gene>
<dbReference type="PANTHER" id="PTHR38664:SF1">
    <property type="entry name" value="SLR0058 PROTEIN"/>
    <property type="match status" value="1"/>
</dbReference>
<evidence type="ECO:0000256" key="1">
    <source>
        <dbReference type="SAM" id="Coils"/>
    </source>
</evidence>
<dbReference type="KEGG" id="aar:Acear_0712"/>
<dbReference type="OrthoDB" id="2112578at2"/>
<dbReference type="PANTHER" id="PTHR38664">
    <property type="entry name" value="SLR0058 PROTEIN"/>
    <property type="match status" value="1"/>
</dbReference>